<dbReference type="SMART" id="SM00240">
    <property type="entry name" value="FHA"/>
    <property type="match status" value="1"/>
</dbReference>
<dbReference type="SMART" id="SM00443">
    <property type="entry name" value="G_patch"/>
    <property type="match status" value="1"/>
</dbReference>
<dbReference type="PANTHER" id="PTHR23106:SF24">
    <property type="entry name" value="ANGIOGENIC FACTOR WITH G PATCH AND FHA DOMAINS 1"/>
    <property type="match status" value="1"/>
</dbReference>
<sequence>MKMLSFLNELLENEVFWSFEEEVNDADIHCEDEKINRYIRKLCDIIEKQRDILEKFRRKISEYQELILTQDESTQTENEKDIPKTESNATLTDSWKAGNSSVEEMVKEVAENAMNETGFVYEPSSGLYYDYKSGYYYNSEYGLYYESTTGTYFYYDKEKNTFQFHSQVTVPSSATDILEPETNTSTAQNSKKRKEKTKKKKKKKLKQENDGDVEEGECSDESGSSSNVYSEEDTIDVVMAREALIEEISRAWPPCMRIVVKETNLKTLPIGTLFIVTCGGGTLGREGDHAILIPDINISKYHAKFSFDSKDEKNELGNYTLTDLGSRNGTYIDGKRLSTALQESEPHPLLHDCSVRVGGTILLCHIHPGRETCSQCEPGLLLSQQEEKRNAYVLEENLSEKRKKQLKKLKQKFGLGLSNENAPVTANEYKDRAEIRRQAVGSYSDSFKTETASVTEPIKSSNKGFAMLSKMGWSQGEALGTKSADAITEPILLEQRVEKVGLGYDKPVPKELDESMKKKQDIWKKVQVRYNNLD</sequence>
<dbReference type="InterPro" id="IPR008984">
    <property type="entry name" value="SMAD_FHA_dom_sf"/>
</dbReference>
<dbReference type="SUPFAM" id="SSF49879">
    <property type="entry name" value="SMAD/FHA domain"/>
    <property type="match status" value="1"/>
</dbReference>
<dbReference type="Pfam" id="PF17780">
    <property type="entry name" value="OCRE"/>
    <property type="match status" value="1"/>
</dbReference>
<evidence type="ECO:0000256" key="1">
    <source>
        <dbReference type="SAM" id="MobiDB-lite"/>
    </source>
</evidence>
<evidence type="ECO:0000313" key="5">
    <source>
        <dbReference type="Proteomes" id="UP001367676"/>
    </source>
</evidence>
<dbReference type="Pfam" id="PF00498">
    <property type="entry name" value="FHA"/>
    <property type="match status" value="1"/>
</dbReference>
<reference evidence="4 5" key="1">
    <citation type="submission" date="2024-03" db="EMBL/GenBank/DDBJ databases">
        <title>Adaptation during the transition from Ophiocordyceps entomopathogen to insect associate is accompanied by gene loss and intensified selection.</title>
        <authorList>
            <person name="Ward C.M."/>
            <person name="Onetto C.A."/>
            <person name="Borneman A.R."/>
        </authorList>
    </citation>
    <scope>NUCLEOTIDE SEQUENCE [LARGE SCALE GENOMIC DNA]</scope>
    <source>
        <strain evidence="4">AWRI1</strain>
        <tissue evidence="4">Single Adult Female</tissue>
    </source>
</reference>
<feature type="compositionally biased region" description="Basic residues" evidence="1">
    <location>
        <begin position="190"/>
        <end position="205"/>
    </location>
</feature>
<protein>
    <recommendedName>
        <fullName evidence="6">Angiogenic factor with G patch and FHA domains 1</fullName>
    </recommendedName>
</protein>
<accession>A0AAN9TIL4</accession>
<dbReference type="EMBL" id="JBBCAQ010000027">
    <property type="protein sequence ID" value="KAK7586165.1"/>
    <property type="molecule type" value="Genomic_DNA"/>
</dbReference>
<dbReference type="Pfam" id="PF01585">
    <property type="entry name" value="G-patch"/>
    <property type="match status" value="1"/>
</dbReference>
<dbReference type="InterPro" id="IPR053027">
    <property type="entry name" value="AGGF1"/>
</dbReference>
<dbReference type="PROSITE" id="PS50174">
    <property type="entry name" value="G_PATCH"/>
    <property type="match status" value="1"/>
</dbReference>
<feature type="domain" description="FHA" evidence="2">
    <location>
        <begin position="281"/>
        <end position="337"/>
    </location>
</feature>
<dbReference type="InterPro" id="IPR000467">
    <property type="entry name" value="G_patch_dom"/>
</dbReference>
<evidence type="ECO:0000259" key="2">
    <source>
        <dbReference type="PROSITE" id="PS50006"/>
    </source>
</evidence>
<dbReference type="Gene3D" id="2.60.200.20">
    <property type="match status" value="1"/>
</dbReference>
<dbReference type="InterPro" id="IPR041591">
    <property type="entry name" value="OCRE"/>
</dbReference>
<feature type="domain" description="G-patch" evidence="3">
    <location>
        <begin position="460"/>
        <end position="507"/>
    </location>
</feature>
<feature type="compositionally biased region" description="Polar residues" evidence="1">
    <location>
        <begin position="175"/>
        <end position="189"/>
    </location>
</feature>
<dbReference type="AlphaFoldDB" id="A0AAN9TIL4"/>
<dbReference type="PANTHER" id="PTHR23106">
    <property type="entry name" value="ANGIOGENIC FACTOR WITH G PATCH AND FHA DOMAINS 1"/>
    <property type="match status" value="1"/>
</dbReference>
<feature type="region of interest" description="Disordered" evidence="1">
    <location>
        <begin position="175"/>
        <end position="231"/>
    </location>
</feature>
<evidence type="ECO:0000313" key="4">
    <source>
        <dbReference type="EMBL" id="KAK7586165.1"/>
    </source>
</evidence>
<evidence type="ECO:0000259" key="3">
    <source>
        <dbReference type="PROSITE" id="PS50174"/>
    </source>
</evidence>
<evidence type="ECO:0008006" key="6">
    <source>
        <dbReference type="Google" id="ProtNLM"/>
    </source>
</evidence>
<dbReference type="GO" id="GO:0003676">
    <property type="term" value="F:nucleic acid binding"/>
    <property type="evidence" value="ECO:0007669"/>
    <property type="project" value="InterPro"/>
</dbReference>
<feature type="compositionally biased region" description="Acidic residues" evidence="1">
    <location>
        <begin position="210"/>
        <end position="220"/>
    </location>
</feature>
<proteinExistence type="predicted"/>
<dbReference type="CDD" id="cd22686">
    <property type="entry name" value="FHA_AGGF1"/>
    <property type="match status" value="1"/>
</dbReference>
<name>A0AAN9TIL4_9HEMI</name>
<gene>
    <name evidence="4" type="ORF">V9T40_004041</name>
</gene>
<organism evidence="4 5">
    <name type="scientific">Parthenolecanium corni</name>
    <dbReference type="NCBI Taxonomy" id="536013"/>
    <lineage>
        <taxon>Eukaryota</taxon>
        <taxon>Metazoa</taxon>
        <taxon>Ecdysozoa</taxon>
        <taxon>Arthropoda</taxon>
        <taxon>Hexapoda</taxon>
        <taxon>Insecta</taxon>
        <taxon>Pterygota</taxon>
        <taxon>Neoptera</taxon>
        <taxon>Paraneoptera</taxon>
        <taxon>Hemiptera</taxon>
        <taxon>Sternorrhyncha</taxon>
        <taxon>Coccoidea</taxon>
        <taxon>Coccidae</taxon>
        <taxon>Parthenolecanium</taxon>
    </lineage>
</organism>
<comment type="caution">
    <text evidence="4">The sequence shown here is derived from an EMBL/GenBank/DDBJ whole genome shotgun (WGS) entry which is preliminary data.</text>
</comment>
<dbReference type="Proteomes" id="UP001367676">
    <property type="component" value="Unassembled WGS sequence"/>
</dbReference>
<dbReference type="PROSITE" id="PS50006">
    <property type="entry name" value="FHA_DOMAIN"/>
    <property type="match status" value="1"/>
</dbReference>
<dbReference type="InterPro" id="IPR000253">
    <property type="entry name" value="FHA_dom"/>
</dbReference>
<keyword evidence="5" id="KW-1185">Reference proteome</keyword>